<comment type="caution">
    <text evidence="13">The sequence shown here is derived from an EMBL/GenBank/DDBJ whole genome shotgun (WGS) entry which is preliminary data.</text>
</comment>
<dbReference type="PROSITE" id="PS00543">
    <property type="entry name" value="HLYD_FAMILY"/>
    <property type="match status" value="1"/>
</dbReference>
<evidence type="ECO:0000256" key="5">
    <source>
        <dbReference type="ARBA" id="ARBA00022519"/>
    </source>
</evidence>
<evidence type="ECO:0000256" key="8">
    <source>
        <dbReference type="ARBA" id="ARBA00023136"/>
    </source>
</evidence>
<dbReference type="InterPro" id="IPR010129">
    <property type="entry name" value="T1SS_HlyD"/>
</dbReference>
<dbReference type="InterPro" id="IPR058982">
    <property type="entry name" value="Beta-barrel_AprE"/>
</dbReference>
<keyword evidence="8" id="KW-0472">Membrane</keyword>
<evidence type="ECO:0000256" key="7">
    <source>
        <dbReference type="ARBA" id="ARBA00022989"/>
    </source>
</evidence>
<protein>
    <recommendedName>
        <fullName evidence="9">Membrane fusion protein (MFP) family protein</fullName>
    </recommendedName>
</protein>
<evidence type="ECO:0000259" key="11">
    <source>
        <dbReference type="Pfam" id="PF25988"/>
    </source>
</evidence>
<keyword evidence="14" id="KW-1185">Reference proteome</keyword>
<keyword evidence="4 9" id="KW-1003">Cell membrane</keyword>
<proteinExistence type="inferred from homology"/>
<reference evidence="13 14" key="1">
    <citation type="submission" date="2019-03" db="EMBL/GenBank/DDBJ databases">
        <title>Genomic Encyclopedia of Type Strains, Phase IV (KMG-IV): sequencing the most valuable type-strain genomes for metagenomic binning, comparative biology and taxonomic classification.</title>
        <authorList>
            <person name="Goeker M."/>
        </authorList>
    </citation>
    <scope>NUCLEOTIDE SEQUENCE [LARGE SCALE GENOMIC DNA]</scope>
    <source>
        <strain evidence="13 14">DSM 3764</strain>
    </source>
</reference>
<evidence type="ECO:0000313" key="13">
    <source>
        <dbReference type="EMBL" id="TCU90055.1"/>
    </source>
</evidence>
<comment type="similarity">
    <text evidence="2 9">Belongs to the membrane fusion protein (MFP) (TC 8.A.1) family.</text>
</comment>
<dbReference type="InterPro" id="IPR050739">
    <property type="entry name" value="MFP"/>
</dbReference>
<feature type="coiled-coil region" evidence="10">
    <location>
        <begin position="194"/>
        <end position="242"/>
    </location>
</feature>
<keyword evidence="3 9" id="KW-0813">Transport</keyword>
<evidence type="ECO:0000256" key="1">
    <source>
        <dbReference type="ARBA" id="ARBA00004377"/>
    </source>
</evidence>
<gene>
    <name evidence="13" type="ORF">EV682_10174</name>
</gene>
<dbReference type="PANTHER" id="PTHR30386">
    <property type="entry name" value="MEMBRANE FUSION SUBUNIT OF EMRAB-TOLC MULTIDRUG EFFLUX PUMP"/>
    <property type="match status" value="1"/>
</dbReference>
<dbReference type="Gene3D" id="2.40.50.100">
    <property type="match status" value="1"/>
</dbReference>
<dbReference type="InterPro" id="IPR059040">
    <property type="entry name" value="HH_CyaD-like"/>
</dbReference>
<keyword evidence="5 9" id="KW-0997">Cell inner membrane</keyword>
<dbReference type="EMBL" id="SMBT01000001">
    <property type="protein sequence ID" value="TCU90055.1"/>
    <property type="molecule type" value="Genomic_DNA"/>
</dbReference>
<evidence type="ECO:0000256" key="3">
    <source>
        <dbReference type="ARBA" id="ARBA00022448"/>
    </source>
</evidence>
<dbReference type="InterPro" id="IPR006144">
    <property type="entry name" value="Secretion_HlyD_CS"/>
</dbReference>
<keyword evidence="7" id="KW-1133">Transmembrane helix</keyword>
<dbReference type="Proteomes" id="UP000295794">
    <property type="component" value="Unassembled WGS sequence"/>
</dbReference>
<feature type="domain" description="AprE-like beta-barrel" evidence="12">
    <location>
        <begin position="308"/>
        <end position="396"/>
    </location>
</feature>
<name>A0ABY2CDX1_9NEIS</name>
<dbReference type="PANTHER" id="PTHR30386:SF27">
    <property type="entry name" value="MEMBRANE FUSION PROTEIN (MFP) FAMILY PROTEIN"/>
    <property type="match status" value="1"/>
</dbReference>
<dbReference type="Pfam" id="PF25988">
    <property type="entry name" value="HH_CyaD"/>
    <property type="match status" value="1"/>
</dbReference>
<dbReference type="Gene3D" id="2.40.30.170">
    <property type="match status" value="1"/>
</dbReference>
<accession>A0ABY2CDX1</accession>
<evidence type="ECO:0000259" key="12">
    <source>
        <dbReference type="Pfam" id="PF26002"/>
    </source>
</evidence>
<dbReference type="RefSeq" id="WP_115225575.1">
    <property type="nucleotide sequence ID" value="NZ_CAWOLO010000001.1"/>
</dbReference>
<dbReference type="Pfam" id="PF26002">
    <property type="entry name" value="Beta-barrel_AprE"/>
    <property type="match status" value="1"/>
</dbReference>
<evidence type="ECO:0000256" key="6">
    <source>
        <dbReference type="ARBA" id="ARBA00022692"/>
    </source>
</evidence>
<evidence type="ECO:0000256" key="9">
    <source>
        <dbReference type="RuleBase" id="RU365093"/>
    </source>
</evidence>
<dbReference type="PRINTS" id="PR01490">
    <property type="entry name" value="RTXTOXIND"/>
</dbReference>
<evidence type="ECO:0000256" key="2">
    <source>
        <dbReference type="ARBA" id="ARBA00009477"/>
    </source>
</evidence>
<keyword evidence="10" id="KW-0175">Coiled coil</keyword>
<dbReference type="NCBIfam" id="TIGR01843">
    <property type="entry name" value="type_I_hlyD"/>
    <property type="match status" value="1"/>
</dbReference>
<sequence>MWVLISFFLLALIWACLGQIDIVAVAPSKLVVSNQSKIVQVLDTAVVKAIHVRDGQQVKAGQLLIELDNTLSDADSTKNHSAWLDARLAQLKAQALLSALAEQHLPVLAEDPQLNSSAIIATRRASAQQEINAIWQELQAKLAMLDSEHARKQAECAGSLDQFKKLQATLPIVRQRESDFKDLADKNFISKHGLLEKQQARIEAEQDYATLSNKIKELDAAIKSTQLQADATRAEFRRMQNDVLNQASEKSAALSQDVIKSERYQEQTRLISPVDGVVQQLAVHTLGGVVTPAHQALMVIVPKAEQLEAEAILENKDIGFVNAGQNAAIKIETFNYTKYGLLDGIVKNISLDAISDEKRGLIYQARIKMNKNSMNVDGKNIALAPGMAITVEIKTGNRRIIEYFLSPLIAHVSESVRER</sequence>
<comment type="subcellular location">
    <subcellularLocation>
        <location evidence="1 9">Cell inner membrane</location>
        <topology evidence="1 9">Single-pass membrane protein</topology>
    </subcellularLocation>
</comment>
<evidence type="ECO:0000256" key="10">
    <source>
        <dbReference type="SAM" id="Coils"/>
    </source>
</evidence>
<feature type="domain" description="CyaD-like alpha-helical hairpin" evidence="11">
    <location>
        <begin position="68"/>
        <end position="264"/>
    </location>
</feature>
<keyword evidence="6" id="KW-0812">Transmembrane</keyword>
<organism evidence="13 14">
    <name type="scientific">Iodobacter fluviatilis</name>
    <dbReference type="NCBI Taxonomy" id="537"/>
    <lineage>
        <taxon>Bacteria</taxon>
        <taxon>Pseudomonadati</taxon>
        <taxon>Pseudomonadota</taxon>
        <taxon>Betaproteobacteria</taxon>
        <taxon>Neisseriales</taxon>
        <taxon>Chitinibacteraceae</taxon>
        <taxon>Iodobacter</taxon>
    </lineage>
</organism>
<evidence type="ECO:0000313" key="14">
    <source>
        <dbReference type="Proteomes" id="UP000295794"/>
    </source>
</evidence>
<evidence type="ECO:0000256" key="4">
    <source>
        <dbReference type="ARBA" id="ARBA00022475"/>
    </source>
</evidence>